<gene>
    <name evidence="2" type="ORF">LCB40_05040</name>
</gene>
<dbReference type="Proteomes" id="UP000677218">
    <property type="component" value="Unassembled WGS sequence"/>
</dbReference>
<accession>A0A916VIY9</accession>
<dbReference type="AlphaFoldDB" id="A0A916VIY9"/>
<reference evidence="2" key="1">
    <citation type="submission" date="2020-08" db="EMBL/GenBank/DDBJ databases">
        <title>Taxonomic study for Lactobacillus species isolated from hardwood bark.</title>
        <authorList>
            <person name="Tohno M."/>
            <person name="Tanizawa Y."/>
        </authorList>
    </citation>
    <scope>NUCLEOTIDE SEQUENCE</scope>
    <source>
        <strain evidence="2">B40</strain>
    </source>
</reference>
<evidence type="ECO:0000313" key="3">
    <source>
        <dbReference type="Proteomes" id="UP000677218"/>
    </source>
</evidence>
<feature type="region of interest" description="Disordered" evidence="1">
    <location>
        <begin position="31"/>
        <end position="54"/>
    </location>
</feature>
<name>A0A916VIY9_9LACO</name>
<sequence length="54" mass="6624">MKEKKDERIPITLENLHELISKIPPEVFEKARKKREQDMAKSRKFWEDRDNGKR</sequence>
<protein>
    <submittedName>
        <fullName evidence="2">Uncharacterized protein</fullName>
    </submittedName>
</protein>
<proteinExistence type="predicted"/>
<evidence type="ECO:0000256" key="1">
    <source>
        <dbReference type="SAM" id="MobiDB-lite"/>
    </source>
</evidence>
<evidence type="ECO:0000313" key="2">
    <source>
        <dbReference type="EMBL" id="GFZ26624.1"/>
    </source>
</evidence>
<keyword evidence="3" id="KW-1185">Reference proteome</keyword>
<dbReference type="EMBL" id="BMAY01000003">
    <property type="protein sequence ID" value="GFZ26624.1"/>
    <property type="molecule type" value="Genomic_DNA"/>
</dbReference>
<comment type="caution">
    <text evidence="2">The sequence shown here is derived from an EMBL/GenBank/DDBJ whole genome shotgun (WGS) entry which is preliminary data.</text>
</comment>
<dbReference type="RefSeq" id="WP_212780325.1">
    <property type="nucleotide sequence ID" value="NZ_BMAY01000003.1"/>
</dbReference>
<organism evidence="2 3">
    <name type="scientific">Lactobacillus corticis</name>
    <dbReference type="NCBI Taxonomy" id="2201249"/>
    <lineage>
        <taxon>Bacteria</taxon>
        <taxon>Bacillati</taxon>
        <taxon>Bacillota</taxon>
        <taxon>Bacilli</taxon>
        <taxon>Lactobacillales</taxon>
        <taxon>Lactobacillaceae</taxon>
        <taxon>Lactobacillus</taxon>
    </lineage>
</organism>